<dbReference type="GO" id="GO:0016020">
    <property type="term" value="C:membrane"/>
    <property type="evidence" value="ECO:0007669"/>
    <property type="project" value="UniProtKB-SubCell"/>
</dbReference>
<keyword evidence="7" id="KW-0436">Ligase</keyword>
<feature type="transmembrane region" description="Helical" evidence="5">
    <location>
        <begin position="139"/>
        <end position="158"/>
    </location>
</feature>
<comment type="subcellular location">
    <subcellularLocation>
        <location evidence="1">Membrane</location>
        <topology evidence="1">Multi-pass membrane protein</topology>
    </subcellularLocation>
</comment>
<evidence type="ECO:0000256" key="2">
    <source>
        <dbReference type="ARBA" id="ARBA00022692"/>
    </source>
</evidence>
<name>A0A291B741_9GAMM</name>
<dbReference type="InterPro" id="IPR007016">
    <property type="entry name" value="O-antigen_ligase-rel_domated"/>
</dbReference>
<feature type="transmembrane region" description="Helical" evidence="5">
    <location>
        <begin position="372"/>
        <end position="391"/>
    </location>
</feature>
<dbReference type="EMBL" id="CP020660">
    <property type="protein sequence ID" value="ATF08824.1"/>
    <property type="molecule type" value="Genomic_DNA"/>
</dbReference>
<evidence type="ECO:0000313" key="7">
    <source>
        <dbReference type="EMBL" id="ATF08824.1"/>
    </source>
</evidence>
<evidence type="ECO:0000313" key="8">
    <source>
        <dbReference type="Proteomes" id="UP000218160"/>
    </source>
</evidence>
<dbReference type="InterPro" id="IPR051533">
    <property type="entry name" value="WaaL-like"/>
</dbReference>
<keyword evidence="3 5" id="KW-1133">Transmembrane helix</keyword>
<feature type="transmembrane region" description="Helical" evidence="5">
    <location>
        <begin position="106"/>
        <end position="127"/>
    </location>
</feature>
<dbReference type="OrthoDB" id="8576060at2"/>
<dbReference type="Proteomes" id="UP000218160">
    <property type="component" value="Chromosome 1"/>
</dbReference>
<keyword evidence="8" id="KW-1185">Reference proteome</keyword>
<evidence type="ECO:0000256" key="5">
    <source>
        <dbReference type="SAM" id="Phobius"/>
    </source>
</evidence>
<feature type="transmembrane region" description="Helical" evidence="5">
    <location>
        <begin position="209"/>
        <end position="227"/>
    </location>
</feature>
<feature type="transmembrane region" description="Helical" evidence="5">
    <location>
        <begin position="20"/>
        <end position="38"/>
    </location>
</feature>
<accession>A0A291B741</accession>
<protein>
    <submittedName>
        <fullName evidence="7">O-antigen ligase</fullName>
    </submittedName>
</protein>
<gene>
    <name evidence="7" type="ORF">BTN50_0287</name>
</gene>
<feature type="transmembrane region" description="Helical" evidence="5">
    <location>
        <begin position="320"/>
        <end position="339"/>
    </location>
</feature>
<sequence>MHIIPIALFFIPGLLLWTPKFSVTIGLLTVIYALFYCFKYKSKLNINKDDFLVFAIFGSYLITNIPITLADENNFRYIDAPSRILLFFPVYLMFKNELPKLSIRTPFEYGIIVGAIGAFFISIYQYYILEMPRVEGFLFSINFGYLACSLAFLNLSFIKGSSRKGLLICGFLCASIATTLTLTRGAIIAIPVLFTLLTWIYRKEINGRLCILGVVFFIFISGVIYSLSSGVQNRVGYTILEFSSIAAGDVSVSVSSGGRLQLWLASIKAFQQSPFIGLTHSEREALNLSLYNNGTVTEWVTAVSRGHAHNQYFEMLASNGILSFITIIMLFGVTTYLLFRNLDSIYSVSGVIFMSGIAIFGLTEVLLHANIINIYFGFFLAFFLASSLYGTKDCKGFIMLKASTS</sequence>
<feature type="domain" description="O-antigen ligase-related" evidence="6">
    <location>
        <begin position="170"/>
        <end position="327"/>
    </location>
</feature>
<evidence type="ECO:0000259" key="6">
    <source>
        <dbReference type="Pfam" id="PF04932"/>
    </source>
</evidence>
<evidence type="ECO:0000256" key="4">
    <source>
        <dbReference type="ARBA" id="ARBA00023136"/>
    </source>
</evidence>
<feature type="transmembrane region" description="Helical" evidence="5">
    <location>
        <begin position="346"/>
        <end position="366"/>
    </location>
</feature>
<dbReference type="Pfam" id="PF04932">
    <property type="entry name" value="Wzy_C"/>
    <property type="match status" value="1"/>
</dbReference>
<evidence type="ECO:0000256" key="3">
    <source>
        <dbReference type="ARBA" id="ARBA00022989"/>
    </source>
</evidence>
<reference evidence="8" key="1">
    <citation type="submission" date="2017-04" db="EMBL/GenBank/DDBJ databases">
        <title>Genome evolution of the luminous symbionts of deep sea anglerfish.</title>
        <authorList>
            <person name="Hendry T.A."/>
        </authorList>
    </citation>
    <scope>NUCLEOTIDE SEQUENCE [LARGE SCALE GENOMIC DNA]</scope>
</reference>
<keyword evidence="4 5" id="KW-0472">Membrane</keyword>
<dbReference type="PANTHER" id="PTHR37422">
    <property type="entry name" value="TEICHURONIC ACID BIOSYNTHESIS PROTEIN TUAE"/>
    <property type="match status" value="1"/>
</dbReference>
<keyword evidence="2 5" id="KW-0812">Transmembrane</keyword>
<organism evidence="7 8">
    <name type="scientific">Candidatus Enterovibrio altilux</name>
    <dbReference type="NCBI Taxonomy" id="1927128"/>
    <lineage>
        <taxon>Bacteria</taxon>
        <taxon>Pseudomonadati</taxon>
        <taxon>Pseudomonadota</taxon>
        <taxon>Gammaproteobacteria</taxon>
        <taxon>Vibrionales</taxon>
        <taxon>Vibrionaceae</taxon>
        <taxon>Enterovibrio</taxon>
    </lineage>
</organism>
<proteinExistence type="predicted"/>
<dbReference type="GO" id="GO:0016874">
    <property type="term" value="F:ligase activity"/>
    <property type="evidence" value="ECO:0007669"/>
    <property type="project" value="UniProtKB-KW"/>
</dbReference>
<feature type="transmembrane region" description="Helical" evidence="5">
    <location>
        <begin position="50"/>
        <end position="69"/>
    </location>
</feature>
<feature type="transmembrane region" description="Helical" evidence="5">
    <location>
        <begin position="186"/>
        <end position="202"/>
    </location>
</feature>
<evidence type="ECO:0000256" key="1">
    <source>
        <dbReference type="ARBA" id="ARBA00004141"/>
    </source>
</evidence>
<dbReference type="KEGG" id="elux:BTN50_0287"/>
<dbReference type="PANTHER" id="PTHR37422:SF17">
    <property type="entry name" value="O-ANTIGEN LIGASE"/>
    <property type="match status" value="1"/>
</dbReference>
<dbReference type="AlphaFoldDB" id="A0A291B741"/>
<dbReference type="RefSeq" id="WP_096618729.1">
    <property type="nucleotide sequence ID" value="NZ_RPOF01000004.1"/>
</dbReference>